<evidence type="ECO:0000313" key="3">
    <source>
        <dbReference type="Proteomes" id="UP000286773"/>
    </source>
</evidence>
<evidence type="ECO:0000313" key="2">
    <source>
        <dbReference type="EMBL" id="RSU14588.1"/>
    </source>
</evidence>
<feature type="transmembrane region" description="Helical" evidence="1">
    <location>
        <begin position="12"/>
        <end position="37"/>
    </location>
</feature>
<dbReference type="EMBL" id="NGKC01000001">
    <property type="protein sequence ID" value="RSU14588.1"/>
    <property type="molecule type" value="Genomic_DNA"/>
</dbReference>
<keyword evidence="3" id="KW-1185">Reference proteome</keyword>
<dbReference type="RefSeq" id="WP_126811483.1">
    <property type="nucleotide sequence ID" value="NZ_NGKC01000001.1"/>
</dbReference>
<keyword evidence="1" id="KW-0472">Membrane</keyword>
<gene>
    <name evidence="2" type="ORF">CBF27_00980</name>
</gene>
<evidence type="ECO:0000256" key="1">
    <source>
        <dbReference type="SAM" id="Phobius"/>
    </source>
</evidence>
<organism evidence="2 3">
    <name type="scientific">Vagococcus acidifermentans</name>
    <dbReference type="NCBI Taxonomy" id="564710"/>
    <lineage>
        <taxon>Bacteria</taxon>
        <taxon>Bacillati</taxon>
        <taxon>Bacillota</taxon>
        <taxon>Bacilli</taxon>
        <taxon>Lactobacillales</taxon>
        <taxon>Enterococcaceae</taxon>
        <taxon>Vagococcus</taxon>
    </lineage>
</organism>
<proteinExistence type="predicted"/>
<protein>
    <recommendedName>
        <fullName evidence="4">Prepilin-type cleavage/methylation domain-containing protein</fullName>
    </recommendedName>
</protein>
<name>A0A430B2Q2_9ENTE</name>
<dbReference type="AlphaFoldDB" id="A0A430B2Q2"/>
<keyword evidence="1" id="KW-0812">Transmembrane</keyword>
<sequence>MKSTCQKNKYRGYLLLESMVALAVIGGTIVLMLSLVASMQTQAQRYEQQVSLAQYAWEIAAGQVGQHIEIERTKYSHGRWFRCEELSNRHIRVTTGDDVIEIIRLANPH</sequence>
<comment type="caution">
    <text evidence="2">The sequence shown here is derived from an EMBL/GenBank/DDBJ whole genome shotgun (WGS) entry which is preliminary data.</text>
</comment>
<accession>A0A430B2Q2</accession>
<keyword evidence="1" id="KW-1133">Transmembrane helix</keyword>
<reference evidence="2 3" key="1">
    <citation type="submission" date="2017-05" db="EMBL/GenBank/DDBJ databases">
        <title>Vagococcus spp. assemblies.</title>
        <authorList>
            <person name="Gulvik C.A."/>
        </authorList>
    </citation>
    <scope>NUCLEOTIDE SEQUENCE [LARGE SCALE GENOMIC DNA]</scope>
    <source>
        <strain evidence="2 3">LMG 24798</strain>
    </source>
</reference>
<dbReference type="Proteomes" id="UP000286773">
    <property type="component" value="Unassembled WGS sequence"/>
</dbReference>
<evidence type="ECO:0008006" key="4">
    <source>
        <dbReference type="Google" id="ProtNLM"/>
    </source>
</evidence>